<evidence type="ECO:0000313" key="1">
    <source>
        <dbReference type="EMBL" id="GAA5124577.1"/>
    </source>
</evidence>
<name>A0ABP9NKQ4_9PSEU</name>
<keyword evidence="2" id="KW-1185">Reference proteome</keyword>
<proteinExistence type="predicted"/>
<sequence length="139" mass="14513">MSLTNVWVQTHSDGLVRADQIIGIEAHPTAGVRDTPSHWLLDVVVAVPVGSGYREGWNVTALHRTLTQTAAAPQGASVALARLLAQLDVIGTAGVVHIEKASAGGSDADALSSSSGGVRFRFEPFRGPVAGDRTDAEYL</sequence>
<reference evidence="2" key="1">
    <citation type="journal article" date="2019" name="Int. J. Syst. Evol. Microbiol.">
        <title>The Global Catalogue of Microorganisms (GCM) 10K type strain sequencing project: providing services to taxonomists for standard genome sequencing and annotation.</title>
        <authorList>
            <consortium name="The Broad Institute Genomics Platform"/>
            <consortium name="The Broad Institute Genome Sequencing Center for Infectious Disease"/>
            <person name="Wu L."/>
            <person name="Ma J."/>
        </authorList>
    </citation>
    <scope>NUCLEOTIDE SEQUENCE [LARGE SCALE GENOMIC DNA]</scope>
    <source>
        <strain evidence="2">JCM 18302</strain>
    </source>
</reference>
<gene>
    <name evidence="1" type="ORF">GCM10023320_37850</name>
</gene>
<accession>A0ABP9NKQ4</accession>
<evidence type="ECO:0000313" key="2">
    <source>
        <dbReference type="Proteomes" id="UP001500804"/>
    </source>
</evidence>
<organism evidence="1 2">
    <name type="scientific">Pseudonocardia adelaidensis</name>
    <dbReference type="NCBI Taxonomy" id="648754"/>
    <lineage>
        <taxon>Bacteria</taxon>
        <taxon>Bacillati</taxon>
        <taxon>Actinomycetota</taxon>
        <taxon>Actinomycetes</taxon>
        <taxon>Pseudonocardiales</taxon>
        <taxon>Pseudonocardiaceae</taxon>
        <taxon>Pseudonocardia</taxon>
    </lineage>
</organism>
<dbReference type="Proteomes" id="UP001500804">
    <property type="component" value="Unassembled WGS sequence"/>
</dbReference>
<dbReference type="RefSeq" id="WP_345606483.1">
    <property type="nucleotide sequence ID" value="NZ_BAABJO010000013.1"/>
</dbReference>
<protein>
    <submittedName>
        <fullName evidence="1">Uncharacterized protein</fullName>
    </submittedName>
</protein>
<comment type="caution">
    <text evidence="1">The sequence shown here is derived from an EMBL/GenBank/DDBJ whole genome shotgun (WGS) entry which is preliminary data.</text>
</comment>
<dbReference type="EMBL" id="BAABJO010000013">
    <property type="protein sequence ID" value="GAA5124577.1"/>
    <property type="molecule type" value="Genomic_DNA"/>
</dbReference>